<name>A0ABS8PVK7_9BACT</name>
<dbReference type="EMBL" id="JAJNEC010000006">
    <property type="protein sequence ID" value="MCD2425098.1"/>
    <property type="molecule type" value="Genomic_DNA"/>
</dbReference>
<comment type="caution">
    <text evidence="1">The sequence shown here is derived from an EMBL/GenBank/DDBJ whole genome shotgun (WGS) entry which is preliminary data.</text>
</comment>
<organism evidence="1 2">
    <name type="scientific">Niabella pedocola</name>
    <dbReference type="NCBI Taxonomy" id="1752077"/>
    <lineage>
        <taxon>Bacteria</taxon>
        <taxon>Pseudomonadati</taxon>
        <taxon>Bacteroidota</taxon>
        <taxon>Chitinophagia</taxon>
        <taxon>Chitinophagales</taxon>
        <taxon>Chitinophagaceae</taxon>
        <taxon>Niabella</taxon>
    </lineage>
</organism>
<protein>
    <recommendedName>
        <fullName evidence="3">Beta-lactamase-inhibitor-like PepSY-like domain-containing protein</fullName>
    </recommendedName>
</protein>
<sequence length="149" mass="17424">MNNIKNLLVLLFFFQGTVLVAQTDDKIRYILPNSVEKYLDSSINIMSGKEYKFYFLFKKDAHFNITMGRYNKTEEKNVLQWVRKTNRFVLINKSIYPLIFDYDLTFAAIDNNIGLFGDRDGNVKKVSLILHGASIYFKADGTIIKMENW</sequence>
<dbReference type="Proteomes" id="UP001199816">
    <property type="component" value="Unassembled WGS sequence"/>
</dbReference>
<gene>
    <name evidence="1" type="ORF">LQ567_20095</name>
</gene>
<proteinExistence type="predicted"/>
<evidence type="ECO:0000313" key="1">
    <source>
        <dbReference type="EMBL" id="MCD2425098.1"/>
    </source>
</evidence>
<dbReference type="RefSeq" id="WP_231007516.1">
    <property type="nucleotide sequence ID" value="NZ_JAJNEC010000006.1"/>
</dbReference>
<evidence type="ECO:0000313" key="2">
    <source>
        <dbReference type="Proteomes" id="UP001199816"/>
    </source>
</evidence>
<keyword evidence="2" id="KW-1185">Reference proteome</keyword>
<evidence type="ECO:0008006" key="3">
    <source>
        <dbReference type="Google" id="ProtNLM"/>
    </source>
</evidence>
<accession>A0ABS8PVK7</accession>
<reference evidence="1 2" key="1">
    <citation type="submission" date="2021-11" db="EMBL/GenBank/DDBJ databases">
        <title>Genomic of Niabella pedocola.</title>
        <authorList>
            <person name="Wu T."/>
        </authorList>
    </citation>
    <scope>NUCLEOTIDE SEQUENCE [LARGE SCALE GENOMIC DNA]</scope>
    <source>
        <strain evidence="1 2">JCM 31011</strain>
    </source>
</reference>